<dbReference type="GO" id="GO:0016879">
    <property type="term" value="F:ligase activity, forming carbon-nitrogen bonds"/>
    <property type="evidence" value="ECO:0007669"/>
    <property type="project" value="InterPro"/>
</dbReference>
<name>A0A645JED8_9ZZZZ</name>
<protein>
    <recommendedName>
        <fullName evidence="1">Lysidine-tRNA(Ile) synthetase C-terminal domain-containing protein</fullName>
    </recommendedName>
</protein>
<accession>A0A645JED8</accession>
<feature type="domain" description="Lysidine-tRNA(Ile) synthetase C-terminal" evidence="1">
    <location>
        <begin position="10"/>
        <end position="82"/>
    </location>
</feature>
<gene>
    <name evidence="2" type="ORF">SDC9_209570</name>
</gene>
<dbReference type="GO" id="GO:0008033">
    <property type="term" value="P:tRNA processing"/>
    <property type="evidence" value="ECO:0007669"/>
    <property type="project" value="InterPro"/>
</dbReference>
<dbReference type="GO" id="GO:0005737">
    <property type="term" value="C:cytoplasm"/>
    <property type="evidence" value="ECO:0007669"/>
    <property type="project" value="InterPro"/>
</dbReference>
<dbReference type="NCBIfam" id="TIGR02433">
    <property type="entry name" value="lysidine_TilS_C"/>
    <property type="match status" value="1"/>
</dbReference>
<comment type="caution">
    <text evidence="2">The sequence shown here is derived from an EMBL/GenBank/DDBJ whole genome shotgun (WGS) entry which is preliminary data.</text>
</comment>
<evidence type="ECO:0000259" key="1">
    <source>
        <dbReference type="SMART" id="SM00977"/>
    </source>
</evidence>
<proteinExistence type="predicted"/>
<dbReference type="AlphaFoldDB" id="A0A645JED8"/>
<sequence length="86" mass="10071">MDADRLTFPLMLRNWRIGDSFIPFGMRGHKKLSDFFTDHKLSLAEKEQVLVLTSDDKIVWVLGLRTDDRFKITSKTKQVLEISMLE</sequence>
<dbReference type="InterPro" id="IPR012796">
    <property type="entry name" value="Lysidine-tRNA-synth_C"/>
</dbReference>
<dbReference type="SMART" id="SM00977">
    <property type="entry name" value="TilS_C"/>
    <property type="match status" value="1"/>
</dbReference>
<dbReference type="SUPFAM" id="SSF56037">
    <property type="entry name" value="PheT/TilS domain"/>
    <property type="match status" value="1"/>
</dbReference>
<dbReference type="GO" id="GO:0005524">
    <property type="term" value="F:ATP binding"/>
    <property type="evidence" value="ECO:0007669"/>
    <property type="project" value="InterPro"/>
</dbReference>
<evidence type="ECO:0000313" key="2">
    <source>
        <dbReference type="EMBL" id="MPN61826.1"/>
    </source>
</evidence>
<reference evidence="2" key="1">
    <citation type="submission" date="2019-08" db="EMBL/GenBank/DDBJ databases">
        <authorList>
            <person name="Kucharzyk K."/>
            <person name="Murdoch R.W."/>
            <person name="Higgins S."/>
            <person name="Loffler F."/>
        </authorList>
    </citation>
    <scope>NUCLEOTIDE SEQUENCE</scope>
</reference>
<dbReference type="EMBL" id="VSSQ01139017">
    <property type="protein sequence ID" value="MPN61826.1"/>
    <property type="molecule type" value="Genomic_DNA"/>
</dbReference>
<dbReference type="Pfam" id="PF11734">
    <property type="entry name" value="TilS_C"/>
    <property type="match status" value="1"/>
</dbReference>
<organism evidence="2">
    <name type="scientific">bioreactor metagenome</name>
    <dbReference type="NCBI Taxonomy" id="1076179"/>
    <lineage>
        <taxon>unclassified sequences</taxon>
        <taxon>metagenomes</taxon>
        <taxon>ecological metagenomes</taxon>
    </lineage>
</organism>